<evidence type="ECO:0000313" key="3">
    <source>
        <dbReference type="Proteomes" id="UP000652761"/>
    </source>
</evidence>
<evidence type="ECO:0000256" key="1">
    <source>
        <dbReference type="SAM" id="MobiDB-lite"/>
    </source>
</evidence>
<proteinExistence type="predicted"/>
<protein>
    <submittedName>
        <fullName evidence="2">Uncharacterized protein</fullName>
    </submittedName>
</protein>
<evidence type="ECO:0000313" key="2">
    <source>
        <dbReference type="EMBL" id="MQM20430.1"/>
    </source>
</evidence>
<comment type="caution">
    <text evidence="2">The sequence shown here is derived from an EMBL/GenBank/DDBJ whole genome shotgun (WGS) entry which is preliminary data.</text>
</comment>
<sequence>MVSRLPALGLAFPSRTTSRHHAIELPLQAGLPPAIPLRADLHQPSAARLRQILCAPPAVTELRWPPASTEACPDVEAETPISILDSDPVTALVKYMIPQKTMKPVPHGLPRSIDSSQGEVHISSGSRRWDDKGVKEGEIRDRRVYCISVKE</sequence>
<gene>
    <name evidence="2" type="ORF">Taro_053449</name>
</gene>
<accession>A0A843XMU7</accession>
<keyword evidence="3" id="KW-1185">Reference proteome</keyword>
<name>A0A843XMU7_COLES</name>
<reference evidence="2" key="1">
    <citation type="submission" date="2017-07" db="EMBL/GenBank/DDBJ databases">
        <title>Taro Niue Genome Assembly and Annotation.</title>
        <authorList>
            <person name="Atibalentja N."/>
            <person name="Keating K."/>
            <person name="Fields C.J."/>
        </authorList>
    </citation>
    <scope>NUCLEOTIDE SEQUENCE</scope>
    <source>
        <strain evidence="2">Niue_2</strain>
        <tissue evidence="2">Leaf</tissue>
    </source>
</reference>
<dbReference type="EMBL" id="NMUH01009815">
    <property type="protein sequence ID" value="MQM20430.1"/>
    <property type="molecule type" value="Genomic_DNA"/>
</dbReference>
<dbReference type="Proteomes" id="UP000652761">
    <property type="component" value="Unassembled WGS sequence"/>
</dbReference>
<organism evidence="2 3">
    <name type="scientific">Colocasia esculenta</name>
    <name type="common">Wild taro</name>
    <name type="synonym">Arum esculentum</name>
    <dbReference type="NCBI Taxonomy" id="4460"/>
    <lineage>
        <taxon>Eukaryota</taxon>
        <taxon>Viridiplantae</taxon>
        <taxon>Streptophyta</taxon>
        <taxon>Embryophyta</taxon>
        <taxon>Tracheophyta</taxon>
        <taxon>Spermatophyta</taxon>
        <taxon>Magnoliopsida</taxon>
        <taxon>Liliopsida</taxon>
        <taxon>Araceae</taxon>
        <taxon>Aroideae</taxon>
        <taxon>Colocasieae</taxon>
        <taxon>Colocasia</taxon>
    </lineage>
</organism>
<dbReference type="AlphaFoldDB" id="A0A843XMU7"/>
<feature type="compositionally biased region" description="Polar residues" evidence="1">
    <location>
        <begin position="113"/>
        <end position="126"/>
    </location>
</feature>
<feature type="region of interest" description="Disordered" evidence="1">
    <location>
        <begin position="105"/>
        <end position="130"/>
    </location>
</feature>